<evidence type="ECO:0000313" key="5">
    <source>
        <dbReference type="EMBL" id="MBD2847794.1"/>
    </source>
</evidence>
<dbReference type="InterPro" id="IPR017850">
    <property type="entry name" value="Alkaline_phosphatase_core_sf"/>
</dbReference>
<dbReference type="RefSeq" id="WP_190920898.1">
    <property type="nucleotide sequence ID" value="NZ_JACXIZ010000045.1"/>
</dbReference>
<reference evidence="5" key="1">
    <citation type="submission" date="2020-09" db="EMBL/GenBank/DDBJ databases">
        <title>A novel bacterium of genus Paenibacillus, isolated from South China Sea.</title>
        <authorList>
            <person name="Huang H."/>
            <person name="Mo K."/>
            <person name="Hu Y."/>
        </authorList>
    </citation>
    <scope>NUCLEOTIDE SEQUENCE</scope>
    <source>
        <strain evidence="5">IB182496</strain>
    </source>
</reference>
<protein>
    <submittedName>
        <fullName evidence="5">Sulfatase</fullName>
    </submittedName>
</protein>
<feature type="domain" description="Sulfatase N-terminal" evidence="4">
    <location>
        <begin position="2"/>
        <end position="272"/>
    </location>
</feature>
<evidence type="ECO:0000256" key="3">
    <source>
        <dbReference type="ARBA" id="ARBA00022801"/>
    </source>
</evidence>
<dbReference type="PROSITE" id="PS00523">
    <property type="entry name" value="SULFATASE_1"/>
    <property type="match status" value="1"/>
</dbReference>
<sequence>MNIVYLHSHDTGRYIQPYGYPVPTPHLMKLAEEGVLFRQAYCAAPTCSPSRAALLTGMSPHSCGMLGLTHRGFSLTNPERHLASYLRENGFKTVLCGIQHEAAQPAELGYTDILPGTSTTDDRRNAGLAAAYIKDYRADQPFFLSFGMFNTHRDFPDADPDIRADYVMPPAMLYDHPDNREDTARYMTSARIMDDSVGIVLEALEQAGLASDTLILYTTDHGIAFPHMKSQLYDNGIGVSLIMKHPQTFQRQGAVDALVSHLDVFPTLCELLELDQPDWLQGVSLLPLLTGEAGQVREEVCAEVTYHAAYEPMRCIRTPRYKYIRLYEDHGRHVAANIDDGLSKSFMMEHGFLDETREQEMLFDLYLDPVERVNLAGRPSYAAIQQELQTRLTDWMKQTGDPLLDGPVEKPAGARINKLDTLSPREQDYE</sequence>
<comment type="similarity">
    <text evidence="1">Belongs to the sulfatase family.</text>
</comment>
<evidence type="ECO:0000256" key="2">
    <source>
        <dbReference type="ARBA" id="ARBA00022723"/>
    </source>
</evidence>
<keyword evidence="2" id="KW-0479">Metal-binding</keyword>
<dbReference type="InterPro" id="IPR000917">
    <property type="entry name" value="Sulfatase_N"/>
</dbReference>
<evidence type="ECO:0000259" key="4">
    <source>
        <dbReference type="Pfam" id="PF00884"/>
    </source>
</evidence>
<dbReference type="EMBL" id="JACXIZ010000045">
    <property type="protein sequence ID" value="MBD2847794.1"/>
    <property type="molecule type" value="Genomic_DNA"/>
</dbReference>
<dbReference type="GO" id="GO:0008484">
    <property type="term" value="F:sulfuric ester hydrolase activity"/>
    <property type="evidence" value="ECO:0007669"/>
    <property type="project" value="TreeGrafter"/>
</dbReference>
<organism evidence="5 6">
    <name type="scientific">Paenibacillus sabuli</name>
    <dbReference type="NCBI Taxonomy" id="2772509"/>
    <lineage>
        <taxon>Bacteria</taxon>
        <taxon>Bacillati</taxon>
        <taxon>Bacillota</taxon>
        <taxon>Bacilli</taxon>
        <taxon>Bacillales</taxon>
        <taxon>Paenibacillaceae</taxon>
        <taxon>Paenibacillus</taxon>
    </lineage>
</organism>
<dbReference type="AlphaFoldDB" id="A0A927BYK7"/>
<comment type="caution">
    <text evidence="5">The sequence shown here is derived from an EMBL/GenBank/DDBJ whole genome shotgun (WGS) entry which is preliminary data.</text>
</comment>
<evidence type="ECO:0000256" key="1">
    <source>
        <dbReference type="ARBA" id="ARBA00008779"/>
    </source>
</evidence>
<dbReference type="CDD" id="cd16027">
    <property type="entry name" value="SGSH"/>
    <property type="match status" value="1"/>
</dbReference>
<dbReference type="Proteomes" id="UP000621560">
    <property type="component" value="Unassembled WGS sequence"/>
</dbReference>
<dbReference type="GO" id="GO:0046872">
    <property type="term" value="F:metal ion binding"/>
    <property type="evidence" value="ECO:0007669"/>
    <property type="project" value="UniProtKB-KW"/>
</dbReference>
<keyword evidence="6" id="KW-1185">Reference proteome</keyword>
<name>A0A927BYK7_9BACL</name>
<dbReference type="PANTHER" id="PTHR45953">
    <property type="entry name" value="IDURONATE 2-SULFATASE"/>
    <property type="match status" value="1"/>
</dbReference>
<keyword evidence="3" id="KW-0378">Hydrolase</keyword>
<dbReference type="PANTHER" id="PTHR45953:SF1">
    <property type="entry name" value="IDURONATE 2-SULFATASE"/>
    <property type="match status" value="1"/>
</dbReference>
<accession>A0A927BYK7</accession>
<dbReference type="InterPro" id="IPR024607">
    <property type="entry name" value="Sulfatase_CS"/>
</dbReference>
<proteinExistence type="inferred from homology"/>
<dbReference type="SUPFAM" id="SSF53649">
    <property type="entry name" value="Alkaline phosphatase-like"/>
    <property type="match status" value="1"/>
</dbReference>
<evidence type="ECO:0000313" key="6">
    <source>
        <dbReference type="Proteomes" id="UP000621560"/>
    </source>
</evidence>
<dbReference type="GO" id="GO:0005737">
    <property type="term" value="C:cytoplasm"/>
    <property type="evidence" value="ECO:0007669"/>
    <property type="project" value="TreeGrafter"/>
</dbReference>
<gene>
    <name evidence="5" type="ORF">IDH44_21585</name>
</gene>
<dbReference type="Pfam" id="PF00884">
    <property type="entry name" value="Sulfatase"/>
    <property type="match status" value="1"/>
</dbReference>
<dbReference type="Gene3D" id="3.40.720.10">
    <property type="entry name" value="Alkaline Phosphatase, subunit A"/>
    <property type="match status" value="1"/>
</dbReference>